<evidence type="ECO:0000313" key="2">
    <source>
        <dbReference type="Proteomes" id="UP000604825"/>
    </source>
</evidence>
<dbReference type="Proteomes" id="UP000604825">
    <property type="component" value="Unassembled WGS sequence"/>
</dbReference>
<organism evidence="1 2">
    <name type="scientific">Miscanthus lutarioriparius</name>
    <dbReference type="NCBI Taxonomy" id="422564"/>
    <lineage>
        <taxon>Eukaryota</taxon>
        <taxon>Viridiplantae</taxon>
        <taxon>Streptophyta</taxon>
        <taxon>Embryophyta</taxon>
        <taxon>Tracheophyta</taxon>
        <taxon>Spermatophyta</taxon>
        <taxon>Magnoliopsida</taxon>
        <taxon>Liliopsida</taxon>
        <taxon>Poales</taxon>
        <taxon>Poaceae</taxon>
        <taxon>PACMAD clade</taxon>
        <taxon>Panicoideae</taxon>
        <taxon>Andropogonodae</taxon>
        <taxon>Andropogoneae</taxon>
        <taxon>Saccharinae</taxon>
        <taxon>Miscanthus</taxon>
    </lineage>
</organism>
<gene>
    <name evidence="1" type="ORF">NCGR_LOCUS57362</name>
</gene>
<name>A0A811RWK7_9POAL</name>
<dbReference type="AlphaFoldDB" id="A0A811RWK7"/>
<protein>
    <submittedName>
        <fullName evidence="1">Uncharacterized protein</fullName>
    </submittedName>
</protein>
<dbReference type="EMBL" id="CAJGYO010000017">
    <property type="protein sequence ID" value="CAD6333264.1"/>
    <property type="molecule type" value="Genomic_DNA"/>
</dbReference>
<keyword evidence="2" id="KW-1185">Reference proteome</keyword>
<sequence>MQKGQREATDDVVRVQGSEARLSSETFRDCNACTFFSQLPRSLTRRSLPLPLDPHADRTATAGTAAAAGFLLLLLLSPSRRAVPAVPAPPAHGARRCRGATAPQSCGVRHRPWAPVVPVRGHGAARLGPLVAAGVAAPRRCLLPMLRMCSCATGNPSCLCWTSRPPSADPTPGGGALLSHGDARRRQQRWLRGRRGCAKSPFFGKQWGCRDSDIAVVDRFQQEHNRSTEQQDDEPYQGSWEILFLVPVTEPPYVQRRCSQLPS</sequence>
<proteinExistence type="predicted"/>
<evidence type="ECO:0000313" key="1">
    <source>
        <dbReference type="EMBL" id="CAD6333264.1"/>
    </source>
</evidence>
<reference evidence="1" key="1">
    <citation type="submission" date="2020-10" db="EMBL/GenBank/DDBJ databases">
        <authorList>
            <person name="Han B."/>
            <person name="Lu T."/>
            <person name="Zhao Q."/>
            <person name="Huang X."/>
            <person name="Zhao Y."/>
        </authorList>
    </citation>
    <scope>NUCLEOTIDE SEQUENCE</scope>
</reference>
<comment type="caution">
    <text evidence="1">The sequence shown here is derived from an EMBL/GenBank/DDBJ whole genome shotgun (WGS) entry which is preliminary data.</text>
</comment>
<accession>A0A811RWK7</accession>